<proteinExistence type="predicted"/>
<accession>A0AAD7HUU9</accession>
<gene>
    <name evidence="2" type="ORF">B0H16DRAFT_1331371</name>
</gene>
<feature type="domain" description="Integrase core" evidence="1">
    <location>
        <begin position="61"/>
        <end position="92"/>
    </location>
</feature>
<name>A0AAD7HUU9_9AGAR</name>
<sequence length="104" mass="12424">ELDSLLLQLRTHFRRAGISMLDGMLRRLGHRVQQDRIRESLCHINPVHRVFQRIQIRRRQYYVAGPNSLWHYNGQHGLIHWGVVIHRFIDGLLPSHYWAAGQRQ</sequence>
<dbReference type="Proteomes" id="UP001215598">
    <property type="component" value="Unassembled WGS sequence"/>
</dbReference>
<keyword evidence="3" id="KW-1185">Reference proteome</keyword>
<reference evidence="2" key="1">
    <citation type="submission" date="2023-03" db="EMBL/GenBank/DDBJ databases">
        <title>Massive genome expansion in bonnet fungi (Mycena s.s.) driven by repeated elements and novel gene families across ecological guilds.</title>
        <authorList>
            <consortium name="Lawrence Berkeley National Laboratory"/>
            <person name="Harder C.B."/>
            <person name="Miyauchi S."/>
            <person name="Viragh M."/>
            <person name="Kuo A."/>
            <person name="Thoen E."/>
            <person name="Andreopoulos B."/>
            <person name="Lu D."/>
            <person name="Skrede I."/>
            <person name="Drula E."/>
            <person name="Henrissat B."/>
            <person name="Morin E."/>
            <person name="Kohler A."/>
            <person name="Barry K."/>
            <person name="LaButti K."/>
            <person name="Morin E."/>
            <person name="Salamov A."/>
            <person name="Lipzen A."/>
            <person name="Mereny Z."/>
            <person name="Hegedus B."/>
            <person name="Baldrian P."/>
            <person name="Stursova M."/>
            <person name="Weitz H."/>
            <person name="Taylor A."/>
            <person name="Grigoriev I.V."/>
            <person name="Nagy L.G."/>
            <person name="Martin F."/>
            <person name="Kauserud H."/>
        </authorList>
    </citation>
    <scope>NUCLEOTIDE SEQUENCE</scope>
    <source>
        <strain evidence="2">CBHHK182m</strain>
    </source>
</reference>
<dbReference type="EMBL" id="JARKIB010000177">
    <property type="protein sequence ID" value="KAJ7727773.1"/>
    <property type="molecule type" value="Genomic_DNA"/>
</dbReference>
<feature type="non-terminal residue" evidence="2">
    <location>
        <position position="1"/>
    </location>
</feature>
<evidence type="ECO:0000313" key="3">
    <source>
        <dbReference type="Proteomes" id="UP001215598"/>
    </source>
</evidence>
<dbReference type="PANTHER" id="PTHR46791:SF5">
    <property type="entry name" value="CLR5 DOMAIN-CONTAINING PROTEIN-RELATED"/>
    <property type="match status" value="1"/>
</dbReference>
<dbReference type="InterPro" id="IPR058913">
    <property type="entry name" value="Integrase_dom_put"/>
</dbReference>
<evidence type="ECO:0000313" key="2">
    <source>
        <dbReference type="EMBL" id="KAJ7727773.1"/>
    </source>
</evidence>
<organism evidence="2 3">
    <name type="scientific">Mycena metata</name>
    <dbReference type="NCBI Taxonomy" id="1033252"/>
    <lineage>
        <taxon>Eukaryota</taxon>
        <taxon>Fungi</taxon>
        <taxon>Dikarya</taxon>
        <taxon>Basidiomycota</taxon>
        <taxon>Agaricomycotina</taxon>
        <taxon>Agaricomycetes</taxon>
        <taxon>Agaricomycetidae</taxon>
        <taxon>Agaricales</taxon>
        <taxon>Marasmiineae</taxon>
        <taxon>Mycenaceae</taxon>
        <taxon>Mycena</taxon>
    </lineage>
</organism>
<protein>
    <recommendedName>
        <fullName evidence="1">Integrase core domain-containing protein</fullName>
    </recommendedName>
</protein>
<comment type="caution">
    <text evidence="2">The sequence shown here is derived from an EMBL/GenBank/DDBJ whole genome shotgun (WGS) entry which is preliminary data.</text>
</comment>
<evidence type="ECO:0000259" key="1">
    <source>
        <dbReference type="Pfam" id="PF24764"/>
    </source>
</evidence>
<dbReference type="AlphaFoldDB" id="A0AAD7HUU9"/>
<dbReference type="PANTHER" id="PTHR46791">
    <property type="entry name" value="EXPRESSED PROTEIN"/>
    <property type="match status" value="1"/>
</dbReference>
<dbReference type="Pfam" id="PF24764">
    <property type="entry name" value="rva_4"/>
    <property type="match status" value="1"/>
</dbReference>